<protein>
    <submittedName>
        <fullName evidence="1">Proline-rich putative variable surface lipoprotein</fullName>
    </submittedName>
</protein>
<evidence type="ECO:0000313" key="2">
    <source>
        <dbReference type="Proteomes" id="UP000252477"/>
    </source>
</evidence>
<reference evidence="1 2" key="1">
    <citation type="submission" date="2018-05" db="EMBL/GenBank/DDBJ databases">
        <title>Annotation of the Mycoplasma phocidae genome.</title>
        <authorList>
            <person name="Brown D.R."/>
            <person name="Kutish G.F."/>
            <person name="Frasca S.Jr."/>
        </authorList>
    </citation>
    <scope>NUCLEOTIDE SEQUENCE [LARGE SCALE GENOMIC DNA]</scope>
    <source>
        <strain evidence="1 2">105</strain>
    </source>
</reference>
<organism evidence="1 2">
    <name type="scientific">[Mycoplasma] phocae</name>
    <dbReference type="NCBI Taxonomy" id="142651"/>
    <lineage>
        <taxon>Bacteria</taxon>
        <taxon>Bacillati</taxon>
        <taxon>Mycoplasmatota</taxon>
        <taxon>Mycoplasmoidales</taxon>
        <taxon>Metamycoplasmataceae</taxon>
        <taxon>Metamycoplasma</taxon>
    </lineage>
</organism>
<gene>
    <name evidence="1" type="ORF">DA803_01655</name>
</gene>
<accession>A0A2Z5IPX3</accession>
<dbReference type="KEGG" id="mpho:DA803_01655"/>
<proteinExistence type="predicted"/>
<keyword evidence="1" id="KW-0449">Lipoprotein</keyword>
<evidence type="ECO:0000313" key="1">
    <source>
        <dbReference type="EMBL" id="AXE60789.1"/>
    </source>
</evidence>
<dbReference type="EMBL" id="CP029295">
    <property type="protein sequence ID" value="AXE60789.1"/>
    <property type="molecule type" value="Genomic_DNA"/>
</dbReference>
<dbReference type="Proteomes" id="UP000252477">
    <property type="component" value="Chromosome"/>
</dbReference>
<dbReference type="AlphaFoldDB" id="A0A2Z5IPX3"/>
<keyword evidence="2" id="KW-1185">Reference proteome</keyword>
<sequence length="190" mass="22009">MDKSEFIEAGRQQKELEEQKLRNTIIFTYQNSIDAKASNYDSKQIKLEKNDGFSIDHSKSEVNIKSEAISSIFPNIKNYAIAKLTLTKGTKSFDFYVKFEVEKTNSKGLQVDKSEFIEAKKQQKELENQKLRNAILMVKNLINEIETIDLVKKFTEELNKAISYKDIYNLKEKVEAQIIKEKAKITNKLS</sequence>
<name>A0A2Z5IPX3_9BACT</name>